<evidence type="ECO:0000313" key="4">
    <source>
        <dbReference type="EMBL" id="MEW2365567.1"/>
    </source>
</evidence>
<dbReference type="Proteomes" id="UP001553843">
    <property type="component" value="Unassembled WGS sequence"/>
</dbReference>
<evidence type="ECO:0000313" key="5">
    <source>
        <dbReference type="Proteomes" id="UP001553843"/>
    </source>
</evidence>
<keyword evidence="2" id="KW-1133">Transmembrane helix</keyword>
<proteinExistence type="predicted"/>
<name>A0ABV3M4J4_9ACTN</name>
<keyword evidence="2" id="KW-0472">Membrane</keyword>
<evidence type="ECO:0000259" key="3">
    <source>
        <dbReference type="SMART" id="SM00894"/>
    </source>
</evidence>
<dbReference type="EMBL" id="JBEYRS010000012">
    <property type="protein sequence ID" value="MEW2365567.1"/>
    <property type="molecule type" value="Genomic_DNA"/>
</dbReference>
<feature type="domain" description="Excalibur calcium-binding" evidence="3">
    <location>
        <begin position="122"/>
        <end position="158"/>
    </location>
</feature>
<accession>A0ABV3M4J4</accession>
<reference evidence="4 5" key="1">
    <citation type="submission" date="2024-06" db="EMBL/GenBank/DDBJ databases">
        <title>The Natural Products Discovery Center: Release of the First 8490 Sequenced Strains for Exploring Actinobacteria Biosynthetic Diversity.</title>
        <authorList>
            <person name="Kalkreuter E."/>
            <person name="Kautsar S.A."/>
            <person name="Yang D."/>
            <person name="Bader C.D."/>
            <person name="Teijaro C.N."/>
            <person name="Fluegel L."/>
            <person name="Davis C.M."/>
            <person name="Simpson J.R."/>
            <person name="Lauterbach L."/>
            <person name="Steele A.D."/>
            <person name="Gui C."/>
            <person name="Meng S."/>
            <person name="Li G."/>
            <person name="Viehrig K."/>
            <person name="Ye F."/>
            <person name="Su P."/>
            <person name="Kiefer A.F."/>
            <person name="Nichols A."/>
            <person name="Cepeda A.J."/>
            <person name="Yan W."/>
            <person name="Fan B."/>
            <person name="Jiang Y."/>
            <person name="Adhikari A."/>
            <person name="Zheng C.-J."/>
            <person name="Schuster L."/>
            <person name="Cowan T.M."/>
            <person name="Smanski M.J."/>
            <person name="Chevrette M.G."/>
            <person name="De Carvalho L.P.S."/>
            <person name="Shen B."/>
        </authorList>
    </citation>
    <scope>NUCLEOTIDE SEQUENCE [LARGE SCALE GENOMIC DNA]</scope>
    <source>
        <strain evidence="4 5">NPDC047833</strain>
    </source>
</reference>
<feature type="region of interest" description="Disordered" evidence="1">
    <location>
        <begin position="134"/>
        <end position="159"/>
    </location>
</feature>
<feature type="transmembrane region" description="Helical" evidence="2">
    <location>
        <begin position="22"/>
        <end position="40"/>
    </location>
</feature>
<evidence type="ECO:0000256" key="1">
    <source>
        <dbReference type="SAM" id="MobiDB-lite"/>
    </source>
</evidence>
<evidence type="ECO:0000256" key="2">
    <source>
        <dbReference type="SAM" id="Phobius"/>
    </source>
</evidence>
<dbReference type="InterPro" id="IPR008613">
    <property type="entry name" value="Excalibur_Ca-bd_domain"/>
</dbReference>
<organism evidence="4 5">
    <name type="scientific">Streptomyces huasconensis</name>
    <dbReference type="NCBI Taxonomy" id="1854574"/>
    <lineage>
        <taxon>Bacteria</taxon>
        <taxon>Bacillati</taxon>
        <taxon>Actinomycetota</taxon>
        <taxon>Actinomycetes</taxon>
        <taxon>Kitasatosporales</taxon>
        <taxon>Streptomycetaceae</taxon>
        <taxon>Streptomyces</taxon>
    </lineage>
</organism>
<keyword evidence="2" id="KW-0812">Transmembrane</keyword>
<dbReference type="Pfam" id="PF05901">
    <property type="entry name" value="Excalibur"/>
    <property type="match status" value="1"/>
</dbReference>
<gene>
    <name evidence="4" type="ORF">AB0887_26910</name>
</gene>
<feature type="region of interest" description="Disordered" evidence="1">
    <location>
        <begin position="86"/>
        <end position="122"/>
    </location>
</feature>
<dbReference type="RefSeq" id="WP_359780760.1">
    <property type="nucleotide sequence ID" value="NZ_JBEYRR010000008.1"/>
</dbReference>
<protein>
    <submittedName>
        <fullName evidence="4">Excalibur calcium-binding domain-containing protein</fullName>
    </submittedName>
</protein>
<sequence length="159" mass="15924">MANPYPAPPAGRPAPKWARKRFVIPGVGLAFFIGLAAGLGDEGSTTTKAAAKEARPTATVTATVTKTIKPKPAPTVTKTVKATKTVKVTVTPRPQPAAGSDDTGSGSGSGSGSSDTGSSTAYYGNCTEARAAGAAPIHRGQPGYGRHLDRDGDGVGCDT</sequence>
<keyword evidence="5" id="KW-1185">Reference proteome</keyword>
<dbReference type="SMART" id="SM00894">
    <property type="entry name" value="Excalibur"/>
    <property type="match status" value="1"/>
</dbReference>
<comment type="caution">
    <text evidence="4">The sequence shown here is derived from an EMBL/GenBank/DDBJ whole genome shotgun (WGS) entry which is preliminary data.</text>
</comment>